<dbReference type="eggNOG" id="arCOG00833">
    <property type="taxonomic scope" value="Archaea"/>
</dbReference>
<evidence type="ECO:0000313" key="1">
    <source>
        <dbReference type="EMBL" id="ACL11050.1"/>
    </source>
</evidence>
<protein>
    <submittedName>
        <fullName evidence="1">Uncharacterized protein</fullName>
    </submittedName>
</protein>
<accession>B8D4L9</accession>
<dbReference type="Proteomes" id="UP000006903">
    <property type="component" value="Chromosome"/>
</dbReference>
<dbReference type="RefSeq" id="WP_012608391.1">
    <property type="nucleotide sequence ID" value="NC_011766.1"/>
</dbReference>
<sequence length="142" mass="15618">MPDNLSTVLMREASADQCPNPLIRDFKEQDLDEVVEIDKECFGELVRYDGGVFESIPGEHDGSIIFYVAACNNGLGFRSYIGLFKLVSSLHPCSPCIPFGLAYGLGVFAGTLHLELRDRVACHPIPVSGEPVLRLFDDPVVF</sequence>
<name>B8D4L9_DESA1</name>
<dbReference type="HOGENOM" id="CLU_1811365_0_0_2"/>
<dbReference type="GeneID" id="43445719"/>
<reference evidence="1 2" key="1">
    <citation type="journal article" date="2009" name="J. Bacteriol.">
        <title>Complete genome sequence of the anaerobic, protein-degrading hyperthermophilic crenarchaeon Desulfurococcus kamchatkensis.</title>
        <authorList>
            <person name="Ravin N.V."/>
            <person name="Mardanov A.V."/>
            <person name="Beletsky A.V."/>
            <person name="Kublanov I.V."/>
            <person name="Kolganova T.V."/>
            <person name="Lebedinsky A.V."/>
            <person name="Chernyh N.A."/>
            <person name="Bonch-Osmolovskaya E.A."/>
            <person name="Skryabin K.G."/>
        </authorList>
    </citation>
    <scope>NUCLEOTIDE SEQUENCE [LARGE SCALE GENOMIC DNA]</scope>
    <source>
        <strain evidence="2">DSM 18924 / JCM 16383 / VKM B-2413 / 1221n</strain>
    </source>
</reference>
<dbReference type="EMBL" id="CP001140">
    <property type="protein sequence ID" value="ACL11050.1"/>
    <property type="molecule type" value="Genomic_DNA"/>
</dbReference>
<organism evidence="1 2">
    <name type="scientific">Desulfurococcus amylolyticus (strain DSM 18924 / JCM 16383 / VKM B-2413 / 1221n)</name>
    <name type="common">Desulfurococcus kamchatkensis</name>
    <dbReference type="NCBI Taxonomy" id="490899"/>
    <lineage>
        <taxon>Archaea</taxon>
        <taxon>Thermoproteota</taxon>
        <taxon>Thermoprotei</taxon>
        <taxon>Desulfurococcales</taxon>
        <taxon>Desulfurococcaceae</taxon>
        <taxon>Desulfurococcus</taxon>
    </lineage>
</organism>
<evidence type="ECO:0000313" key="2">
    <source>
        <dbReference type="Proteomes" id="UP000006903"/>
    </source>
</evidence>
<dbReference type="KEGG" id="dka:DKAM_0724"/>
<proteinExistence type="predicted"/>
<dbReference type="AlphaFoldDB" id="B8D4L9"/>
<dbReference type="STRING" id="490899.DKAM_0724"/>
<gene>
    <name evidence="1" type="ordered locus">DKAM_0724</name>
</gene>